<evidence type="ECO:0000256" key="1">
    <source>
        <dbReference type="ARBA" id="ARBA00004123"/>
    </source>
</evidence>
<dbReference type="Pfam" id="PF11699">
    <property type="entry name" value="CENP-C_C"/>
    <property type="match status" value="1"/>
</dbReference>
<evidence type="ECO:0000259" key="9">
    <source>
        <dbReference type="Pfam" id="PF15624"/>
    </source>
</evidence>
<dbReference type="Gene3D" id="2.60.120.10">
    <property type="entry name" value="Jelly Rolls"/>
    <property type="match status" value="1"/>
</dbReference>
<dbReference type="GO" id="GO:0005634">
    <property type="term" value="C:nucleus"/>
    <property type="evidence" value="ECO:0007669"/>
    <property type="project" value="UniProtKB-SubCell"/>
</dbReference>
<evidence type="ECO:0000256" key="5">
    <source>
        <dbReference type="ARBA" id="ARBA00057947"/>
    </source>
</evidence>
<dbReference type="GO" id="GO:0051315">
    <property type="term" value="P:attachment of mitotic spindle microtubules to kinetochore"/>
    <property type="evidence" value="ECO:0007669"/>
    <property type="project" value="TreeGrafter"/>
</dbReference>
<dbReference type="OrthoDB" id="1939643at2759"/>
<dbReference type="GO" id="GO:0000776">
    <property type="term" value="C:kinetochore"/>
    <property type="evidence" value="ECO:0007669"/>
    <property type="project" value="InterPro"/>
</dbReference>
<accession>A0A177WZX3</accession>
<evidence type="ECO:0000256" key="7">
    <source>
        <dbReference type="SAM" id="MobiDB-lite"/>
    </source>
</evidence>
<feature type="compositionally biased region" description="Polar residues" evidence="7">
    <location>
        <begin position="1"/>
        <end position="13"/>
    </location>
</feature>
<keyword evidence="3" id="KW-0238">DNA-binding</keyword>
<dbReference type="InterPro" id="IPR028386">
    <property type="entry name" value="CENP-C/Mif2/cnp3"/>
</dbReference>
<feature type="domain" description="Mif2/CENP-C cupin" evidence="8">
    <location>
        <begin position="913"/>
        <end position="998"/>
    </location>
</feature>
<feature type="region of interest" description="Disordered" evidence="7">
    <location>
        <begin position="294"/>
        <end position="314"/>
    </location>
</feature>
<dbReference type="PANTHER" id="PTHR16684">
    <property type="entry name" value="CENTROMERE PROTEIN C"/>
    <property type="match status" value="1"/>
</dbReference>
<dbReference type="GO" id="GO:0051455">
    <property type="term" value="P:spindle attachment to meiosis I kinetochore"/>
    <property type="evidence" value="ECO:0007669"/>
    <property type="project" value="TreeGrafter"/>
</dbReference>
<dbReference type="InterPro" id="IPR025974">
    <property type="entry name" value="Mif2/CENP-C_cupin"/>
</dbReference>
<reference evidence="10 11" key="1">
    <citation type="submission" date="2006-10" db="EMBL/GenBank/DDBJ databases">
        <title>The Genome Sequence of Batrachochytrium dendrobatidis JEL423.</title>
        <authorList>
            <consortium name="The Broad Institute Genome Sequencing Platform"/>
            <person name="Birren B."/>
            <person name="Lander E."/>
            <person name="Galagan J."/>
            <person name="Cuomo C."/>
            <person name="Devon K."/>
            <person name="Jaffe D."/>
            <person name="Butler J."/>
            <person name="Alvarez P."/>
            <person name="Gnerre S."/>
            <person name="Grabherr M."/>
            <person name="Kleber M."/>
            <person name="Mauceli E."/>
            <person name="Brockman W."/>
            <person name="Young S."/>
            <person name="LaButti K."/>
            <person name="Sykes S."/>
            <person name="DeCaprio D."/>
            <person name="Crawford M."/>
            <person name="Koehrsen M."/>
            <person name="Engels R."/>
            <person name="Montgomery P."/>
            <person name="Pearson M."/>
            <person name="Howarth C."/>
            <person name="Larson L."/>
            <person name="White J."/>
            <person name="O'Leary S."/>
            <person name="Kodira C."/>
            <person name="Zeng Q."/>
            <person name="Yandava C."/>
            <person name="Alvarado L."/>
            <person name="Longcore J."/>
            <person name="James T."/>
        </authorList>
    </citation>
    <scope>NUCLEOTIDE SEQUENCE [LARGE SCALE GENOMIC DNA]</scope>
    <source>
        <strain evidence="10 11">JEL423</strain>
    </source>
</reference>
<evidence type="ECO:0000256" key="6">
    <source>
        <dbReference type="ARBA" id="ARBA00075033"/>
    </source>
</evidence>
<comment type="similarity">
    <text evidence="2">Belongs to the CENP-C/MIF2 family.</text>
</comment>
<feature type="region of interest" description="Disordered" evidence="7">
    <location>
        <begin position="609"/>
        <end position="752"/>
    </location>
</feature>
<dbReference type="VEuPathDB" id="FungiDB:BDEG_28135"/>
<feature type="domain" description="Mif2 N-terminal" evidence="9">
    <location>
        <begin position="27"/>
        <end position="151"/>
    </location>
</feature>
<evidence type="ECO:0000259" key="8">
    <source>
        <dbReference type="Pfam" id="PF11699"/>
    </source>
</evidence>
<dbReference type="AlphaFoldDB" id="A0A177WZX3"/>
<feature type="region of interest" description="Disordered" evidence="7">
    <location>
        <begin position="1"/>
        <end position="27"/>
    </location>
</feature>
<dbReference type="CDD" id="cd06993">
    <property type="entry name" value="cupin_CENP-C_C"/>
    <property type="match status" value="1"/>
</dbReference>
<name>A0A177WZX3_BATDL</name>
<protein>
    <recommendedName>
        <fullName evidence="6">CENP-C homolog</fullName>
    </recommendedName>
</protein>
<dbReference type="GO" id="GO:0051382">
    <property type="term" value="P:kinetochore assembly"/>
    <property type="evidence" value="ECO:0007669"/>
    <property type="project" value="InterPro"/>
</dbReference>
<keyword evidence="4" id="KW-0539">Nucleus</keyword>
<dbReference type="SUPFAM" id="SSF51182">
    <property type="entry name" value="RmlC-like cupins"/>
    <property type="match status" value="1"/>
</dbReference>
<sequence>MMASTAVASNSAQRLPLAATGRPNQHFELGVKGRKTGWAQTKQVRKDADGLDNVDDFFQSDDEDNINVASRPPSNVKDNQGNQHLGQYNQDLQEPESQELEEDTRIFDESFAEPQSPTPDKNRNIHQEHLQVSVSESRQHQRLVMESPITPTVNQHSASANKRTGRFLQSVDSFDTTLNGPLDDEGVAQYDTSIQKPLPVKHVVMADQPQQQGSISHTPVQFVSRPKIARTPQGVVYSESMYPQNVTRSAPRQSMDGREYRYQNGRQLVSTSRKSITPQQLVKPSMSIGSAKAMSSRRPQQHFRQGGPTLVSKPIKYDHDEYDQSMEYRTRGRLSHAMTETAAGRMVRVNTSRQTNNDTRGYLDEQDMLDPYLTHNQADLVANSRAIRPPARRHIPPAAEYYNEQDEDNIYYTDDPRAEINPQTGSRRIGMSAHQYTNVNQFQQPFVQRRAVMMDESDMHDNPRPMKRQRSAQPQQQFSPDYHDEYKKPHAHVERRREIMYASPAHIRQGQTVQHLIRPQQKGRQTISSARTSTKVAEFSSVKDEDLPCESPLKNWSENAHDKPTYTESNSNVYYDDNIPDTYPESDGENEAENFHDSAIVRDNPVVSGSLSKVQKQHSTKQAHSSHSLKPSDREYDQVEYAQASHSPIDVQRRPPTQGNGRKKGAQRLIIRELDPEEEEENQRNSSVVQPEHAEDSGEDGQFTHMTELRSNQVDVNESDMREQPLPDTARDLEVSLPPRNPRGRPPKSRGIVPKQKHIAVHQELDSLDHRTNQGQLVVKQRSVPIKKSIAVVSASIKQEGEEVEIETDGARRSRRTKVQPVAYWKNERVIYGRRVSGFGGVPTSVKEVIRIPSDDETIAHRRSRAEKIKKEETEAVPSEVSVFNYRTGQEELHNIVVTPGMIVPRTVGAGDYRFQKVFSEGDFLASGVLALPRGAKKPIRGSGDSAMIFLLLSGQVQVRVNETSFVISHGSQFFVPRGNLYEIENIANREARLFFCHGKEVLQSST</sequence>
<evidence type="ECO:0000256" key="4">
    <source>
        <dbReference type="ARBA" id="ARBA00023242"/>
    </source>
</evidence>
<dbReference type="FunFam" id="2.60.120.10:FF:000033">
    <property type="entry name" value="Centromere protein C 1"/>
    <property type="match status" value="1"/>
</dbReference>
<feature type="region of interest" description="Disordered" evidence="7">
    <location>
        <begin position="510"/>
        <end position="591"/>
    </location>
</feature>
<dbReference type="InterPro" id="IPR014710">
    <property type="entry name" value="RmlC-like_jellyroll"/>
</dbReference>
<proteinExistence type="inferred from homology"/>
<evidence type="ECO:0000256" key="2">
    <source>
        <dbReference type="ARBA" id="ARBA00010291"/>
    </source>
</evidence>
<dbReference type="GO" id="GO:0019237">
    <property type="term" value="F:centromeric DNA binding"/>
    <property type="evidence" value="ECO:0007669"/>
    <property type="project" value="InterPro"/>
</dbReference>
<dbReference type="EMBL" id="DS022314">
    <property type="protein sequence ID" value="OAJ44960.1"/>
    <property type="molecule type" value="Genomic_DNA"/>
</dbReference>
<feature type="region of interest" description="Disordered" evidence="7">
    <location>
        <begin position="458"/>
        <end position="483"/>
    </location>
</feature>
<dbReference type="InterPro" id="IPR028929">
    <property type="entry name" value="Mif2_N"/>
</dbReference>
<gene>
    <name evidence="10" type="ORF">BDEG_28135</name>
</gene>
<feature type="compositionally biased region" description="Polar residues" evidence="7">
    <location>
        <begin position="72"/>
        <end position="86"/>
    </location>
</feature>
<evidence type="ECO:0000313" key="10">
    <source>
        <dbReference type="EMBL" id="OAJ44960.1"/>
    </source>
</evidence>
<dbReference type="STRING" id="403673.A0A177WZX3"/>
<feature type="region of interest" description="Disordered" evidence="7">
    <location>
        <begin position="41"/>
        <end position="86"/>
    </location>
</feature>
<evidence type="ECO:0000256" key="3">
    <source>
        <dbReference type="ARBA" id="ARBA00023125"/>
    </source>
</evidence>
<feature type="compositionally biased region" description="Basic and acidic residues" evidence="7">
    <location>
        <begin position="719"/>
        <end position="734"/>
    </location>
</feature>
<evidence type="ECO:0000313" key="11">
    <source>
        <dbReference type="Proteomes" id="UP000077115"/>
    </source>
</evidence>
<feature type="compositionally biased region" description="Polar residues" evidence="7">
    <location>
        <begin position="522"/>
        <end position="535"/>
    </location>
</feature>
<organism evidence="10 11">
    <name type="scientific">Batrachochytrium dendrobatidis (strain JEL423)</name>
    <dbReference type="NCBI Taxonomy" id="403673"/>
    <lineage>
        <taxon>Eukaryota</taxon>
        <taxon>Fungi</taxon>
        <taxon>Fungi incertae sedis</taxon>
        <taxon>Chytridiomycota</taxon>
        <taxon>Chytridiomycota incertae sedis</taxon>
        <taxon>Chytridiomycetes</taxon>
        <taxon>Rhizophydiales</taxon>
        <taxon>Rhizophydiales incertae sedis</taxon>
        <taxon>Batrachochytrium</taxon>
    </lineage>
</organism>
<comment type="function">
    <text evidence="5">Component of the kinetochore, a multiprotein complex that assembles on centromeric DNA and attaches chromosomes to spindle microtubules, mediating chromosome segregation and sister chromatid segregation during meiosis and mitosis. Component of the inner kinetochore constitutive centromere-associated network (CCAN), which serves as a structural platform for outer kinetochore assembly.</text>
</comment>
<feature type="compositionally biased region" description="Acidic residues" evidence="7">
    <location>
        <begin position="50"/>
        <end position="65"/>
    </location>
</feature>
<dbReference type="eggNOG" id="ENOG502S47H">
    <property type="taxonomic scope" value="Eukaryota"/>
</dbReference>
<dbReference type="PANTHER" id="PTHR16684:SF11">
    <property type="entry name" value="CENTROMERE PROTEIN C"/>
    <property type="match status" value="1"/>
</dbReference>
<dbReference type="Proteomes" id="UP000077115">
    <property type="component" value="Unassembled WGS sequence"/>
</dbReference>
<dbReference type="InterPro" id="IPR011051">
    <property type="entry name" value="RmlC_Cupin_sf"/>
</dbReference>
<reference evidence="10 11" key="2">
    <citation type="submission" date="2016-05" db="EMBL/GenBank/DDBJ databases">
        <title>Lineage-specific infection strategies underlie the spectrum of fungal disease in amphibians.</title>
        <authorList>
            <person name="Cuomo C.A."/>
            <person name="Farrer R.A."/>
            <person name="James T."/>
            <person name="Longcore J."/>
            <person name="Birren B."/>
        </authorList>
    </citation>
    <scope>NUCLEOTIDE SEQUENCE [LARGE SCALE GENOMIC DNA]</scope>
    <source>
        <strain evidence="10 11">JEL423</strain>
    </source>
</reference>
<comment type="subcellular location">
    <subcellularLocation>
        <location evidence="1">Nucleus</location>
    </subcellularLocation>
</comment>
<dbReference type="Pfam" id="PF15624">
    <property type="entry name" value="Mif2_N"/>
    <property type="match status" value="1"/>
</dbReference>